<dbReference type="Pfam" id="PF05193">
    <property type="entry name" value="Peptidase_M16_C"/>
    <property type="match status" value="1"/>
</dbReference>
<dbReference type="InterPro" id="IPR011249">
    <property type="entry name" value="Metalloenz_LuxS/M16"/>
</dbReference>
<keyword evidence="4" id="KW-0479">Metal-binding</keyword>
<dbReference type="GO" id="GO:0046872">
    <property type="term" value="F:metal ion binding"/>
    <property type="evidence" value="ECO:0007669"/>
    <property type="project" value="UniProtKB-KW"/>
</dbReference>
<comment type="cofactor">
    <cofactor evidence="1">
        <name>Zn(2+)</name>
        <dbReference type="ChEBI" id="CHEBI:29105"/>
    </cofactor>
</comment>
<gene>
    <name evidence="13" type="ORF">SDRG_15680</name>
</gene>
<proteinExistence type="inferred from homology"/>
<feature type="domain" description="Peptidase M16 middle/third" evidence="11">
    <location>
        <begin position="399"/>
        <end position="674"/>
    </location>
</feature>
<evidence type="ECO:0000256" key="5">
    <source>
        <dbReference type="ARBA" id="ARBA00022801"/>
    </source>
</evidence>
<evidence type="ECO:0000259" key="12">
    <source>
        <dbReference type="Pfam" id="PF22456"/>
    </source>
</evidence>
<accession>T0RAF8</accession>
<dbReference type="InterPro" id="IPR054734">
    <property type="entry name" value="PqqF-like_C_4"/>
</dbReference>
<evidence type="ECO:0008006" key="15">
    <source>
        <dbReference type="Google" id="ProtNLM"/>
    </source>
</evidence>
<evidence type="ECO:0000313" key="13">
    <source>
        <dbReference type="EMBL" id="EQC26502.1"/>
    </source>
</evidence>
<dbReference type="EMBL" id="JH767229">
    <property type="protein sequence ID" value="EQC26502.1"/>
    <property type="molecule type" value="Genomic_DNA"/>
</dbReference>
<evidence type="ECO:0000256" key="7">
    <source>
        <dbReference type="ARBA" id="ARBA00023049"/>
    </source>
</evidence>
<dbReference type="InterPro" id="IPR001431">
    <property type="entry name" value="Pept_M16_Zn_BS"/>
</dbReference>
<feature type="domain" description="Peptidase M16 N-terminal" evidence="9">
    <location>
        <begin position="47"/>
        <end position="176"/>
    </location>
</feature>
<dbReference type="AlphaFoldDB" id="T0RAF8"/>
<name>T0RAF8_SAPDV</name>
<sequence length="984" mass="108745">MTSVVDASKPPSDTSAYELLELPNGLEVLLVHAPPTLAAPGEDEHEVAEMAAACLTVGVGTFADPPQLLGLAHYLEHMLFMGSAKYPQENAFEAYLSRYGGYSNAATDCEVTKYFFEVAPRGLSKALDIFANFFIAPLLLQEAMDRELLAVDDEFQSAGQHDRVRLQQVLCDAGRRDGSTHPYHQFGWGNIASLKDAPSKDNINVRLALRGFFEQHYTAERMKLAVCSSLPLATMAQCVRASFGAIPSCTAPGLRYPPLPRLASPRRLLTFGSISETHGLYLFFPLPPTTTGRARQAQLAAAEYIRYVLRHEGSKSLLYYLRQKGWATGIEAGIAETQGYEHGSFGSMFEVEIDLSLLGVAHWDIIVSHVYSILHHFQRSSNCPSWIHAEFQATAKVAFAFPAPVDAISRVQALATYMLDRLDIDRKELLGLHLGPCLYQPFNPAAIASLLTCLVPTNMQVALRTTVHSSDIRGLSARLPCTEPWGEVAYERARIPAKLLARWTMATPAPYRLPQRNPFVPTDFTIETESSDATPKRLDVPGRHWLQRSTLSPRVTAFFQLVLPFGQASLDAHATLLVYVRLAELRLRETTYFAQCADMDISLRVQDGSIHVRVAGYRQHLPSLVTTLFDALTRPELPRATELDHVVEWLCAELTDDVADVGALATYIRLQLLDASPVHHALDDIVRALRRLTLGEVSAFITAPKLFARARLTSYVAGNASTDTAITLVRHLVAMVSMPEMLSPRSHTLYSPKRLQASTLPVNDGRGLLVRVPSAHSDDTTSCVEMYFQCGALHPRAYAIANVLRVLMNEPLFHQLRTLDQVGYHVACYVKVTHNVLGVAILVESATWNVSAIARRLDTFLQTTFPAVLRALSPDALALCLDAVHALWQRPSSPHETWAALLSGQHTVDGAMAAAVLAVTQEDLLHTYDDWFLRSAQKLRVHVVGQAHSVPNVPFETFLDTASAPILVQDIPRFKQRLPTTPKL</sequence>
<reference evidence="13 14" key="1">
    <citation type="submission" date="2012-04" db="EMBL/GenBank/DDBJ databases">
        <title>The Genome Sequence of Saprolegnia declina VS20.</title>
        <authorList>
            <consortium name="The Broad Institute Genome Sequencing Platform"/>
            <person name="Russ C."/>
            <person name="Nusbaum C."/>
            <person name="Tyler B."/>
            <person name="van West P."/>
            <person name="Dieguez-Uribeondo J."/>
            <person name="de Bruijn I."/>
            <person name="Tripathy S."/>
            <person name="Jiang R."/>
            <person name="Young S.K."/>
            <person name="Zeng Q."/>
            <person name="Gargeya S."/>
            <person name="Fitzgerald M."/>
            <person name="Haas B."/>
            <person name="Abouelleil A."/>
            <person name="Alvarado L."/>
            <person name="Arachchi H.M."/>
            <person name="Berlin A."/>
            <person name="Chapman S.B."/>
            <person name="Goldberg J."/>
            <person name="Griggs A."/>
            <person name="Gujja S."/>
            <person name="Hansen M."/>
            <person name="Howarth C."/>
            <person name="Imamovic A."/>
            <person name="Larimer J."/>
            <person name="McCowen C."/>
            <person name="Montmayeur A."/>
            <person name="Murphy C."/>
            <person name="Neiman D."/>
            <person name="Pearson M."/>
            <person name="Priest M."/>
            <person name="Roberts A."/>
            <person name="Saif S."/>
            <person name="Shea T."/>
            <person name="Sisk P."/>
            <person name="Sykes S."/>
            <person name="Wortman J."/>
            <person name="Nusbaum C."/>
            <person name="Birren B."/>
        </authorList>
    </citation>
    <scope>NUCLEOTIDE SEQUENCE [LARGE SCALE GENOMIC DNA]</scope>
    <source>
        <strain evidence="13 14">VS20</strain>
    </source>
</reference>
<dbReference type="PROSITE" id="PS00143">
    <property type="entry name" value="INSULINASE"/>
    <property type="match status" value="1"/>
</dbReference>
<dbReference type="Pfam" id="PF16187">
    <property type="entry name" value="Peptidase_M16_M"/>
    <property type="match status" value="1"/>
</dbReference>
<keyword evidence="3" id="KW-0645">Protease</keyword>
<dbReference type="RefSeq" id="XP_008620081.1">
    <property type="nucleotide sequence ID" value="XM_008621859.1"/>
</dbReference>
<dbReference type="Pfam" id="PF22456">
    <property type="entry name" value="PqqF-like_C_4"/>
    <property type="match status" value="1"/>
</dbReference>
<keyword evidence="5" id="KW-0378">Hydrolase</keyword>
<keyword evidence="6" id="KW-0862">Zinc</keyword>
<comment type="similarity">
    <text evidence="2 8">Belongs to the peptidase M16 family.</text>
</comment>
<evidence type="ECO:0000256" key="1">
    <source>
        <dbReference type="ARBA" id="ARBA00001947"/>
    </source>
</evidence>
<dbReference type="Pfam" id="PF00675">
    <property type="entry name" value="Peptidase_M16"/>
    <property type="match status" value="1"/>
</dbReference>
<organism evidence="13 14">
    <name type="scientific">Saprolegnia diclina (strain VS20)</name>
    <dbReference type="NCBI Taxonomy" id="1156394"/>
    <lineage>
        <taxon>Eukaryota</taxon>
        <taxon>Sar</taxon>
        <taxon>Stramenopiles</taxon>
        <taxon>Oomycota</taxon>
        <taxon>Saprolegniomycetes</taxon>
        <taxon>Saprolegniales</taxon>
        <taxon>Saprolegniaceae</taxon>
        <taxon>Saprolegnia</taxon>
    </lineage>
</organism>
<dbReference type="PANTHER" id="PTHR43690">
    <property type="entry name" value="NARDILYSIN"/>
    <property type="match status" value="1"/>
</dbReference>
<evidence type="ECO:0000313" key="14">
    <source>
        <dbReference type="Proteomes" id="UP000030762"/>
    </source>
</evidence>
<dbReference type="GO" id="GO:0004222">
    <property type="term" value="F:metalloendopeptidase activity"/>
    <property type="evidence" value="ECO:0007669"/>
    <property type="project" value="InterPro"/>
</dbReference>
<dbReference type="PANTHER" id="PTHR43690:SF18">
    <property type="entry name" value="INSULIN-DEGRADING ENZYME-RELATED"/>
    <property type="match status" value="1"/>
</dbReference>
<evidence type="ECO:0000259" key="11">
    <source>
        <dbReference type="Pfam" id="PF16187"/>
    </source>
</evidence>
<dbReference type="eggNOG" id="KOG0959">
    <property type="taxonomic scope" value="Eukaryota"/>
</dbReference>
<dbReference type="GO" id="GO:0006508">
    <property type="term" value="P:proteolysis"/>
    <property type="evidence" value="ECO:0007669"/>
    <property type="project" value="UniProtKB-KW"/>
</dbReference>
<evidence type="ECO:0000256" key="8">
    <source>
        <dbReference type="RuleBase" id="RU004447"/>
    </source>
</evidence>
<dbReference type="GO" id="GO:0005737">
    <property type="term" value="C:cytoplasm"/>
    <property type="evidence" value="ECO:0007669"/>
    <property type="project" value="UniProtKB-ARBA"/>
</dbReference>
<protein>
    <recommendedName>
        <fullName evidence="15">Peptidase M16 N-terminal domain-containing protein</fullName>
    </recommendedName>
</protein>
<dbReference type="Proteomes" id="UP000030762">
    <property type="component" value="Unassembled WGS sequence"/>
</dbReference>
<feature type="domain" description="Peptidase M16 C-terminal" evidence="10">
    <location>
        <begin position="208"/>
        <end position="345"/>
    </location>
</feature>
<dbReference type="OMA" id="IQNSALH"/>
<dbReference type="VEuPathDB" id="FungiDB:SDRG_15680"/>
<dbReference type="InterPro" id="IPR011765">
    <property type="entry name" value="Pept_M16_N"/>
</dbReference>
<dbReference type="InterPro" id="IPR007863">
    <property type="entry name" value="Peptidase_M16_C"/>
</dbReference>
<evidence type="ECO:0000256" key="2">
    <source>
        <dbReference type="ARBA" id="ARBA00007261"/>
    </source>
</evidence>
<keyword evidence="7" id="KW-0482">Metalloprotease</keyword>
<dbReference type="OrthoDB" id="952271at2759"/>
<dbReference type="STRING" id="1156394.T0RAF8"/>
<dbReference type="InterPro" id="IPR032632">
    <property type="entry name" value="Peptidase_M16_M"/>
</dbReference>
<evidence type="ECO:0000256" key="4">
    <source>
        <dbReference type="ARBA" id="ARBA00022723"/>
    </source>
</evidence>
<evidence type="ECO:0000256" key="6">
    <source>
        <dbReference type="ARBA" id="ARBA00022833"/>
    </source>
</evidence>
<dbReference type="GeneID" id="19956407"/>
<evidence type="ECO:0000256" key="3">
    <source>
        <dbReference type="ARBA" id="ARBA00022670"/>
    </source>
</evidence>
<dbReference type="InParanoid" id="T0RAF8"/>
<evidence type="ECO:0000259" key="9">
    <source>
        <dbReference type="Pfam" id="PF00675"/>
    </source>
</evidence>
<keyword evidence="14" id="KW-1185">Reference proteome</keyword>
<dbReference type="InterPro" id="IPR050626">
    <property type="entry name" value="Peptidase_M16"/>
</dbReference>
<dbReference type="FunFam" id="3.30.830.10:FF:000012">
    <property type="entry name" value="Protease 3"/>
    <property type="match status" value="1"/>
</dbReference>
<dbReference type="MEROPS" id="M16.005"/>
<dbReference type="Gene3D" id="3.30.830.10">
    <property type="entry name" value="Metalloenzyme, LuxS/M16 peptidase-like"/>
    <property type="match status" value="4"/>
</dbReference>
<evidence type="ECO:0000259" key="10">
    <source>
        <dbReference type="Pfam" id="PF05193"/>
    </source>
</evidence>
<feature type="domain" description="Coenzyme PQQ synthesis protein F-like C-terminal lobe" evidence="12">
    <location>
        <begin position="804"/>
        <end position="890"/>
    </location>
</feature>
<dbReference type="SUPFAM" id="SSF63411">
    <property type="entry name" value="LuxS/MPP-like metallohydrolase"/>
    <property type="match status" value="4"/>
</dbReference>